<accession>A0A3M7SFY8</accession>
<evidence type="ECO:0000313" key="1">
    <source>
        <dbReference type="EMBL" id="RNA34656.1"/>
    </source>
</evidence>
<name>A0A3M7SFY8_BRAPC</name>
<dbReference type="AlphaFoldDB" id="A0A3M7SFY8"/>
<protein>
    <submittedName>
        <fullName evidence="1">Uncharacterized protein</fullName>
    </submittedName>
</protein>
<comment type="caution">
    <text evidence="1">The sequence shown here is derived from an EMBL/GenBank/DDBJ whole genome shotgun (WGS) entry which is preliminary data.</text>
</comment>
<dbReference type="Proteomes" id="UP000276133">
    <property type="component" value="Unassembled WGS sequence"/>
</dbReference>
<keyword evidence="2" id="KW-1185">Reference proteome</keyword>
<reference evidence="1 2" key="1">
    <citation type="journal article" date="2018" name="Sci. Rep.">
        <title>Genomic signatures of local adaptation to the degree of environmental predictability in rotifers.</title>
        <authorList>
            <person name="Franch-Gras L."/>
            <person name="Hahn C."/>
            <person name="Garcia-Roger E.M."/>
            <person name="Carmona M.J."/>
            <person name="Serra M."/>
            <person name="Gomez A."/>
        </authorList>
    </citation>
    <scope>NUCLEOTIDE SEQUENCE [LARGE SCALE GENOMIC DNA]</scope>
    <source>
        <strain evidence="1">HYR1</strain>
    </source>
</reference>
<sequence length="137" mass="15485">KPILNWWFDLHRKKQNCLIKLFILRKNSPIRSSPNVIGKRNFLDLDCVQWNKVLIDGKFRNLESAETVAGRASGQKTAGSFNGQLTDREVADSWPATSRFSKIWPAISRSVCLVAGLGKVGFLKTVHRRSANSRTVF</sequence>
<proteinExistence type="predicted"/>
<evidence type="ECO:0000313" key="2">
    <source>
        <dbReference type="Proteomes" id="UP000276133"/>
    </source>
</evidence>
<dbReference type="EMBL" id="REGN01001440">
    <property type="protein sequence ID" value="RNA34656.1"/>
    <property type="molecule type" value="Genomic_DNA"/>
</dbReference>
<organism evidence="1 2">
    <name type="scientific">Brachionus plicatilis</name>
    <name type="common">Marine rotifer</name>
    <name type="synonym">Brachionus muelleri</name>
    <dbReference type="NCBI Taxonomy" id="10195"/>
    <lineage>
        <taxon>Eukaryota</taxon>
        <taxon>Metazoa</taxon>
        <taxon>Spiralia</taxon>
        <taxon>Gnathifera</taxon>
        <taxon>Rotifera</taxon>
        <taxon>Eurotatoria</taxon>
        <taxon>Monogononta</taxon>
        <taxon>Pseudotrocha</taxon>
        <taxon>Ploima</taxon>
        <taxon>Brachionidae</taxon>
        <taxon>Brachionus</taxon>
    </lineage>
</organism>
<gene>
    <name evidence="1" type="ORF">BpHYR1_049316</name>
</gene>
<feature type="non-terminal residue" evidence="1">
    <location>
        <position position="1"/>
    </location>
</feature>